<evidence type="ECO:0000313" key="3">
    <source>
        <dbReference type="EMBL" id="KAK7045128.1"/>
    </source>
</evidence>
<name>A0AAW0CYZ7_9AGAR</name>
<accession>A0AAW0CYZ7</accession>
<dbReference type="EMBL" id="JAWWNJ010000011">
    <property type="protein sequence ID" value="KAK7045128.1"/>
    <property type="molecule type" value="Genomic_DNA"/>
</dbReference>
<reference evidence="3 4" key="1">
    <citation type="journal article" date="2024" name="J Genomics">
        <title>Draft genome sequencing and assembly of Favolaschia claudopus CIRM-BRFM 2984 isolated from oak limbs.</title>
        <authorList>
            <person name="Navarro D."/>
            <person name="Drula E."/>
            <person name="Chaduli D."/>
            <person name="Cazenave R."/>
            <person name="Ahrendt S."/>
            <person name="Wang J."/>
            <person name="Lipzen A."/>
            <person name="Daum C."/>
            <person name="Barry K."/>
            <person name="Grigoriev I.V."/>
            <person name="Favel A."/>
            <person name="Rosso M.N."/>
            <person name="Martin F."/>
        </authorList>
    </citation>
    <scope>NUCLEOTIDE SEQUENCE [LARGE SCALE GENOMIC DNA]</scope>
    <source>
        <strain evidence="3 4">CIRM-BRFM 2984</strain>
    </source>
</reference>
<sequence>MHISFNISLIVCAIAAMRVAGAPSDVENKNIETGGKMRPGVVRLDPFIIGKPEPANARTVKRGGPGSDQPFIIGEPEPANARKAKRGGASPFIIGEPEPAHSD</sequence>
<evidence type="ECO:0000256" key="2">
    <source>
        <dbReference type="SAM" id="SignalP"/>
    </source>
</evidence>
<gene>
    <name evidence="3" type="ORF">R3P38DRAFT_188201</name>
</gene>
<keyword evidence="4" id="KW-1185">Reference proteome</keyword>
<protein>
    <submittedName>
        <fullName evidence="3">Uncharacterized protein</fullName>
    </submittedName>
</protein>
<dbReference type="AlphaFoldDB" id="A0AAW0CYZ7"/>
<feature type="signal peptide" evidence="2">
    <location>
        <begin position="1"/>
        <end position="21"/>
    </location>
</feature>
<feature type="region of interest" description="Disordered" evidence="1">
    <location>
        <begin position="53"/>
        <end position="103"/>
    </location>
</feature>
<proteinExistence type="predicted"/>
<evidence type="ECO:0000313" key="4">
    <source>
        <dbReference type="Proteomes" id="UP001362999"/>
    </source>
</evidence>
<evidence type="ECO:0000256" key="1">
    <source>
        <dbReference type="SAM" id="MobiDB-lite"/>
    </source>
</evidence>
<comment type="caution">
    <text evidence="3">The sequence shown here is derived from an EMBL/GenBank/DDBJ whole genome shotgun (WGS) entry which is preliminary data.</text>
</comment>
<organism evidence="3 4">
    <name type="scientific">Favolaschia claudopus</name>
    <dbReference type="NCBI Taxonomy" id="2862362"/>
    <lineage>
        <taxon>Eukaryota</taxon>
        <taxon>Fungi</taxon>
        <taxon>Dikarya</taxon>
        <taxon>Basidiomycota</taxon>
        <taxon>Agaricomycotina</taxon>
        <taxon>Agaricomycetes</taxon>
        <taxon>Agaricomycetidae</taxon>
        <taxon>Agaricales</taxon>
        <taxon>Marasmiineae</taxon>
        <taxon>Mycenaceae</taxon>
        <taxon>Favolaschia</taxon>
    </lineage>
</organism>
<keyword evidence="2" id="KW-0732">Signal</keyword>
<dbReference type="Proteomes" id="UP001362999">
    <property type="component" value="Unassembled WGS sequence"/>
</dbReference>
<feature type="chain" id="PRO_5043900544" evidence="2">
    <location>
        <begin position="22"/>
        <end position="103"/>
    </location>
</feature>